<comment type="caution">
    <text evidence="2">The sequence shown here is derived from an EMBL/GenBank/DDBJ whole genome shotgun (WGS) entry which is preliminary data.</text>
</comment>
<reference evidence="2" key="1">
    <citation type="journal article" date="2012" name="Science">
        <title>Fermentation, hydrogen, and sulfur metabolism in multiple uncultivated bacterial phyla.</title>
        <authorList>
            <person name="Wrighton K.C."/>
            <person name="Thomas B.C."/>
            <person name="Sharon I."/>
            <person name="Miller C.S."/>
            <person name="Castelle C.J."/>
            <person name="VerBerkmoes N.C."/>
            <person name="Wilkins M.J."/>
            <person name="Hettich R.L."/>
            <person name="Lipton M.S."/>
            <person name="Williams K.H."/>
            <person name="Long P.E."/>
            <person name="Banfield J.F."/>
        </authorList>
    </citation>
    <scope>NUCLEOTIDE SEQUENCE [LARGE SCALE GENOMIC DNA]</scope>
</reference>
<feature type="domain" description="DNA mimic protein DMP19 C-terminal" evidence="1">
    <location>
        <begin position="63"/>
        <end position="177"/>
    </location>
</feature>
<evidence type="ECO:0000259" key="1">
    <source>
        <dbReference type="Pfam" id="PF14300"/>
    </source>
</evidence>
<dbReference type="Pfam" id="PF14300">
    <property type="entry name" value="DMP19"/>
    <property type="match status" value="1"/>
</dbReference>
<protein>
    <recommendedName>
        <fullName evidence="1">DNA mimic protein DMP19 C-terminal domain-containing protein</fullName>
    </recommendedName>
</protein>
<organism evidence="2">
    <name type="scientific">uncultured bacterium</name>
    <name type="common">gcode 4</name>
    <dbReference type="NCBI Taxonomy" id="1234023"/>
    <lineage>
        <taxon>Bacteria</taxon>
        <taxon>environmental samples</taxon>
    </lineage>
</organism>
<gene>
    <name evidence="2" type="ORF">ACD_3C00001G0004</name>
</gene>
<dbReference type="AlphaFoldDB" id="K2G0T6"/>
<evidence type="ECO:0000313" key="2">
    <source>
        <dbReference type="EMBL" id="EKE28863.1"/>
    </source>
</evidence>
<dbReference type="InterPro" id="IPR025402">
    <property type="entry name" value="DMP19_C"/>
</dbReference>
<sequence>MEVSDEIISKSIDDYINRKIYVSLSLDDLQSLSDTEIEGAIIDHITECKVKDNYKKEYKIVKSLSKGMQNVYATWWLEAEVNNWGFNQYFYNSTGQFAEEARDWYAAMWAEKMAQIVDSAIQTLLSEQDLFIKTKKSWTLEAFSDSYKETKLGECDNKFYEIEKEISNLRLIYIRNNLWEFITENNWKIKTWWKFW</sequence>
<accession>K2G0T6</accession>
<dbReference type="Gene3D" id="1.20.1420.60">
    <property type="match status" value="1"/>
</dbReference>
<proteinExistence type="predicted"/>
<dbReference type="EMBL" id="AMFJ01000275">
    <property type="protein sequence ID" value="EKE28863.1"/>
    <property type="molecule type" value="Genomic_DNA"/>
</dbReference>
<name>K2G0T6_9BACT</name>